<evidence type="ECO:0000256" key="2">
    <source>
        <dbReference type="SAM" id="SignalP"/>
    </source>
</evidence>
<accession>A0A1L6JDA2</accession>
<gene>
    <name evidence="4" type="ORF">BRX40_17135</name>
</gene>
<dbReference type="PANTHER" id="PTHR10963">
    <property type="entry name" value="GLYCOSYL HYDROLASE-RELATED"/>
    <property type="match status" value="1"/>
</dbReference>
<keyword evidence="2" id="KW-0732">Signal</keyword>
<dbReference type="Proteomes" id="UP000185161">
    <property type="component" value="Chromosome"/>
</dbReference>
<evidence type="ECO:0000256" key="1">
    <source>
        <dbReference type="ARBA" id="ARBA00006865"/>
    </source>
</evidence>
<dbReference type="PANTHER" id="PTHR10963:SF55">
    <property type="entry name" value="GLYCOSIDE HYDROLASE FAMILY 16 PROTEIN"/>
    <property type="match status" value="1"/>
</dbReference>
<comment type="similarity">
    <text evidence="1">Belongs to the glycosyl hydrolase 16 family.</text>
</comment>
<protein>
    <submittedName>
        <fullName evidence="4">Glycoside hydrolase</fullName>
    </submittedName>
</protein>
<evidence type="ECO:0000313" key="4">
    <source>
        <dbReference type="EMBL" id="APR53903.1"/>
    </source>
</evidence>
<proteinExistence type="inferred from homology"/>
<sequence>MTFVTFALVLQSSLGATNVSADVPMAAPATAPSFADEFDGPRIDTAKWLFDTHRNKIGWHNNELQYYADGRSENARIEKGALVIEARREALERAKDWGGQAYTSAKLVTRQRYGYGFYEIRAKLPCGRGMWPAIWMLPTDGKWPEGGEIDIMEMVGWDANVIHATVHSSAFYHVKGTQRGAQVRLPTACTQYHTYQLDWRPDSITIGIDGRGHMRVKDDQPGGAAAWPFTKPYELILNLAVGGDWGGQKGVDDTALPQRMQVDYVRYWASADAGSPGPAARPAK</sequence>
<feature type="chain" id="PRO_5012973281" evidence="2">
    <location>
        <begin position="22"/>
        <end position="284"/>
    </location>
</feature>
<dbReference type="EMBL" id="CP018820">
    <property type="protein sequence ID" value="APR53903.1"/>
    <property type="molecule type" value="Genomic_DNA"/>
</dbReference>
<evidence type="ECO:0000313" key="5">
    <source>
        <dbReference type="Proteomes" id="UP000185161"/>
    </source>
</evidence>
<dbReference type="STRING" id="93064.BRX40_17135"/>
<dbReference type="GO" id="GO:0004553">
    <property type="term" value="F:hydrolase activity, hydrolyzing O-glycosyl compounds"/>
    <property type="evidence" value="ECO:0007669"/>
    <property type="project" value="InterPro"/>
</dbReference>
<name>A0A1L6JDA2_9SPHN</name>
<organism evidence="4 5">
    <name type="scientific">Sphingomonas koreensis</name>
    <dbReference type="NCBI Taxonomy" id="93064"/>
    <lineage>
        <taxon>Bacteria</taxon>
        <taxon>Pseudomonadati</taxon>
        <taxon>Pseudomonadota</taxon>
        <taxon>Alphaproteobacteria</taxon>
        <taxon>Sphingomonadales</taxon>
        <taxon>Sphingomonadaceae</taxon>
        <taxon>Sphingomonas</taxon>
    </lineage>
</organism>
<dbReference type="SUPFAM" id="SSF49899">
    <property type="entry name" value="Concanavalin A-like lectins/glucanases"/>
    <property type="match status" value="1"/>
</dbReference>
<dbReference type="GO" id="GO:0005975">
    <property type="term" value="P:carbohydrate metabolic process"/>
    <property type="evidence" value="ECO:0007669"/>
    <property type="project" value="InterPro"/>
</dbReference>
<feature type="domain" description="GH16" evidence="3">
    <location>
        <begin position="16"/>
        <end position="273"/>
    </location>
</feature>
<dbReference type="AlphaFoldDB" id="A0A1L6JDA2"/>
<feature type="signal peptide" evidence="2">
    <location>
        <begin position="1"/>
        <end position="21"/>
    </location>
</feature>
<dbReference type="CDD" id="cd08023">
    <property type="entry name" value="GH16_laminarinase_like"/>
    <property type="match status" value="1"/>
</dbReference>
<dbReference type="InterPro" id="IPR050546">
    <property type="entry name" value="Glycosyl_Hydrlase_16"/>
</dbReference>
<keyword evidence="4" id="KW-0378">Hydrolase</keyword>
<keyword evidence="5" id="KW-1185">Reference proteome</keyword>
<dbReference type="InterPro" id="IPR013320">
    <property type="entry name" value="ConA-like_dom_sf"/>
</dbReference>
<evidence type="ECO:0000259" key="3">
    <source>
        <dbReference type="PROSITE" id="PS51762"/>
    </source>
</evidence>
<dbReference type="PROSITE" id="PS51762">
    <property type="entry name" value="GH16_2"/>
    <property type="match status" value="1"/>
</dbReference>
<dbReference type="KEGG" id="skr:BRX40_17135"/>
<dbReference type="InterPro" id="IPR000757">
    <property type="entry name" value="Beta-glucanase-like"/>
</dbReference>
<dbReference type="Gene3D" id="2.60.120.200">
    <property type="match status" value="1"/>
</dbReference>
<reference evidence="5" key="1">
    <citation type="submission" date="2016-12" db="EMBL/GenBank/DDBJ databases">
        <title>Whole genome sequencing of Sphingomonas sp. ABOJV.</title>
        <authorList>
            <person name="Conlan S."/>
            <person name="Thomas P.J."/>
            <person name="Mullikin J."/>
            <person name="Palmore T.N."/>
            <person name="Frank K.M."/>
            <person name="Segre J.A."/>
        </authorList>
    </citation>
    <scope>NUCLEOTIDE SEQUENCE [LARGE SCALE GENOMIC DNA]</scope>
    <source>
        <strain evidence="5">ABOJV</strain>
    </source>
</reference>
<dbReference type="Pfam" id="PF00722">
    <property type="entry name" value="Glyco_hydro_16"/>
    <property type="match status" value="1"/>
</dbReference>